<keyword evidence="3 7" id="KW-0812">Transmembrane</keyword>
<evidence type="ECO:0000256" key="7">
    <source>
        <dbReference type="SAM" id="Phobius"/>
    </source>
</evidence>
<dbReference type="InterPro" id="IPR038359">
    <property type="entry name" value="Connexin_N_sf"/>
</dbReference>
<feature type="domain" description="Connexin cysteine-rich" evidence="8">
    <location>
        <begin position="65"/>
        <end position="122"/>
    </location>
</feature>
<dbReference type="PANTHER" id="PTHR11984:SF33">
    <property type="entry name" value="GAP JUNCTION ALPHA-1 PROTEIN"/>
    <property type="match status" value="1"/>
</dbReference>
<dbReference type="GO" id="GO:0005922">
    <property type="term" value="C:connexin complex"/>
    <property type="evidence" value="ECO:0007669"/>
    <property type="project" value="InterPro"/>
</dbReference>
<dbReference type="Pfam" id="PF03508">
    <property type="entry name" value="Connexin43"/>
    <property type="match status" value="1"/>
</dbReference>
<gene>
    <name evidence="9" type="ORF">J1605_003067</name>
</gene>
<comment type="subcellular location">
    <subcellularLocation>
        <location evidence="1">Cell membrane</location>
        <topology evidence="1">Multi-pass membrane protein</topology>
    </subcellularLocation>
</comment>
<organism evidence="9 10">
    <name type="scientific">Eschrichtius robustus</name>
    <name type="common">California gray whale</name>
    <name type="synonym">Eschrichtius gibbosus</name>
    <dbReference type="NCBI Taxonomy" id="9764"/>
    <lineage>
        <taxon>Eukaryota</taxon>
        <taxon>Metazoa</taxon>
        <taxon>Chordata</taxon>
        <taxon>Craniata</taxon>
        <taxon>Vertebrata</taxon>
        <taxon>Euteleostomi</taxon>
        <taxon>Mammalia</taxon>
        <taxon>Eutheria</taxon>
        <taxon>Laurasiatheria</taxon>
        <taxon>Artiodactyla</taxon>
        <taxon>Whippomorpha</taxon>
        <taxon>Cetacea</taxon>
        <taxon>Mysticeti</taxon>
        <taxon>Eschrichtiidae</taxon>
        <taxon>Eschrichtius</taxon>
    </lineage>
</organism>
<evidence type="ECO:0000256" key="1">
    <source>
        <dbReference type="ARBA" id="ARBA00004651"/>
    </source>
</evidence>
<reference evidence="9 10" key="1">
    <citation type="submission" date="2022-11" db="EMBL/GenBank/DDBJ databases">
        <title>Whole genome sequence of Eschrichtius robustus ER-17-0199.</title>
        <authorList>
            <person name="Bruniche-Olsen A."/>
            <person name="Black A.N."/>
            <person name="Fields C.J."/>
            <person name="Walden K."/>
            <person name="Dewoody J.A."/>
        </authorList>
    </citation>
    <scope>NUCLEOTIDE SEQUENCE [LARGE SCALE GENOMIC DNA]</scope>
    <source>
        <strain evidence="9">ER-17-0199</strain>
        <tissue evidence="9">Blubber</tissue>
    </source>
</reference>
<keyword evidence="2" id="KW-1003">Cell membrane</keyword>
<dbReference type="InterPro" id="IPR013124">
    <property type="entry name" value="Connexin43_C"/>
</dbReference>
<evidence type="ECO:0000313" key="10">
    <source>
        <dbReference type="Proteomes" id="UP001159641"/>
    </source>
</evidence>
<sequence>MSDWSALGQLLDRVQAYSTAGGKVVFASVPTLLYLAHVICVMRKEEKLNKKEEQLKVAPTDGASVEVHLEEIEIKKFKYGIEEHGKVDCFLSRPTEKSIFILFMPLVSLVSLALNIIELFYVFLKSIKDHVKNPEREPYHNTSGLPSPSNGSLSTVALSTMSLHRDKLVPGDRNSSSCDSYSKQGCEQNPANYST</sequence>
<dbReference type="Pfam" id="PF00029">
    <property type="entry name" value="Connexin"/>
    <property type="match status" value="1"/>
</dbReference>
<dbReference type="PANTHER" id="PTHR11984">
    <property type="entry name" value="CONNEXIN"/>
    <property type="match status" value="1"/>
</dbReference>
<dbReference type="InterPro" id="IPR019570">
    <property type="entry name" value="Connexin_CCC"/>
</dbReference>
<evidence type="ECO:0000256" key="2">
    <source>
        <dbReference type="ARBA" id="ARBA00022475"/>
    </source>
</evidence>
<dbReference type="Gene3D" id="1.20.1440.80">
    <property type="entry name" value="Gap junction channel protein cysteine-rich domain"/>
    <property type="match status" value="1"/>
</dbReference>
<proteinExistence type="predicted"/>
<dbReference type="InterPro" id="IPR013092">
    <property type="entry name" value="Connexin_N"/>
</dbReference>
<accession>A0AB34HSF2</accession>
<dbReference type="Proteomes" id="UP001159641">
    <property type="component" value="Unassembled WGS sequence"/>
</dbReference>
<evidence type="ECO:0000256" key="5">
    <source>
        <dbReference type="ARBA" id="ARBA00023136"/>
    </source>
</evidence>
<evidence type="ECO:0000259" key="8">
    <source>
        <dbReference type="SMART" id="SM01089"/>
    </source>
</evidence>
<name>A0AB34HSF2_ESCRO</name>
<protein>
    <recommendedName>
        <fullName evidence="8">Connexin cysteine-rich domain-containing protein</fullName>
    </recommendedName>
</protein>
<dbReference type="GO" id="GO:0005243">
    <property type="term" value="F:gap junction channel activity"/>
    <property type="evidence" value="ECO:0007669"/>
    <property type="project" value="TreeGrafter"/>
</dbReference>
<feature type="transmembrane region" description="Helical" evidence="7">
    <location>
        <begin position="100"/>
        <end position="124"/>
    </location>
</feature>
<comment type="caution">
    <text evidence="9">The sequence shown here is derived from an EMBL/GenBank/DDBJ whole genome shotgun (WGS) entry which is preliminary data.</text>
</comment>
<dbReference type="GO" id="GO:0007507">
    <property type="term" value="P:heart development"/>
    <property type="evidence" value="ECO:0007669"/>
    <property type="project" value="TreeGrafter"/>
</dbReference>
<dbReference type="EMBL" id="JAIQCJ010000779">
    <property type="protein sequence ID" value="KAJ8794596.1"/>
    <property type="molecule type" value="Genomic_DNA"/>
</dbReference>
<dbReference type="GO" id="GO:0007267">
    <property type="term" value="P:cell-cell signaling"/>
    <property type="evidence" value="ECO:0007669"/>
    <property type="project" value="TreeGrafter"/>
</dbReference>
<keyword evidence="4 7" id="KW-1133">Transmembrane helix</keyword>
<evidence type="ECO:0000313" key="9">
    <source>
        <dbReference type="EMBL" id="KAJ8794596.1"/>
    </source>
</evidence>
<dbReference type="SMART" id="SM01089">
    <property type="entry name" value="Connexin_CCC"/>
    <property type="match status" value="1"/>
</dbReference>
<dbReference type="AlphaFoldDB" id="A0AB34HSF2"/>
<evidence type="ECO:0000256" key="4">
    <source>
        <dbReference type="ARBA" id="ARBA00022989"/>
    </source>
</evidence>
<feature type="region of interest" description="Disordered" evidence="6">
    <location>
        <begin position="167"/>
        <end position="195"/>
    </location>
</feature>
<dbReference type="InterPro" id="IPR000500">
    <property type="entry name" value="Connexin"/>
</dbReference>
<evidence type="ECO:0000256" key="3">
    <source>
        <dbReference type="ARBA" id="ARBA00022692"/>
    </source>
</evidence>
<feature type="transmembrane region" description="Helical" evidence="7">
    <location>
        <begin position="20"/>
        <end position="42"/>
    </location>
</feature>
<feature type="compositionally biased region" description="Polar residues" evidence="6">
    <location>
        <begin position="173"/>
        <end position="195"/>
    </location>
</feature>
<keyword evidence="5 7" id="KW-0472">Membrane</keyword>
<evidence type="ECO:0000256" key="6">
    <source>
        <dbReference type="SAM" id="MobiDB-lite"/>
    </source>
</evidence>
<dbReference type="GO" id="GO:0010644">
    <property type="term" value="P:cell communication by electrical coupling"/>
    <property type="evidence" value="ECO:0007669"/>
    <property type="project" value="TreeGrafter"/>
</dbReference>
<keyword evidence="10" id="KW-1185">Reference proteome</keyword>